<gene>
    <name evidence="1" type="ORF">N7509_011421</name>
</gene>
<accession>A0A9X0B5H8</accession>
<dbReference type="RefSeq" id="XP_056486678.1">
    <property type="nucleotide sequence ID" value="XM_056636058.1"/>
</dbReference>
<evidence type="ECO:0000313" key="1">
    <source>
        <dbReference type="EMBL" id="KAJ5388880.1"/>
    </source>
</evidence>
<dbReference type="EMBL" id="JAPZBU010000009">
    <property type="protein sequence ID" value="KAJ5388880.1"/>
    <property type="molecule type" value="Genomic_DNA"/>
</dbReference>
<dbReference type="AlphaFoldDB" id="A0A9X0B5H8"/>
<proteinExistence type="predicted"/>
<reference evidence="1" key="1">
    <citation type="submission" date="2022-12" db="EMBL/GenBank/DDBJ databases">
        <authorList>
            <person name="Petersen C."/>
        </authorList>
    </citation>
    <scope>NUCLEOTIDE SEQUENCE</scope>
    <source>
        <strain evidence="1">IBT 29677</strain>
    </source>
</reference>
<dbReference type="Proteomes" id="UP001147747">
    <property type="component" value="Unassembled WGS sequence"/>
</dbReference>
<comment type="caution">
    <text evidence="1">The sequence shown here is derived from an EMBL/GenBank/DDBJ whole genome shotgun (WGS) entry which is preliminary data.</text>
</comment>
<dbReference type="GeneID" id="81375038"/>
<sequence length="165" mass="19014">MDCVYGYSDLDDCDSCEEIPSGTWPWVDYVDLSISKREDAELPNEEFQPSHHHGFSHEHHAHSELHRRVSGLVTLSRKKVSVCGDEKWYVDGNGRYPAFPKDAQRPWDGIENGRWDTISRYWGNSSQSCTNWAVFEKPVADRVWVGPSILFPLGSMERAQYQSTY</sequence>
<evidence type="ECO:0000313" key="2">
    <source>
        <dbReference type="Proteomes" id="UP001147747"/>
    </source>
</evidence>
<protein>
    <submittedName>
        <fullName evidence="1">Class v protein</fullName>
    </submittedName>
</protein>
<reference evidence="1" key="2">
    <citation type="journal article" date="2023" name="IMA Fungus">
        <title>Comparative genomic study of the Penicillium genus elucidates a diverse pangenome and 15 lateral gene transfer events.</title>
        <authorList>
            <person name="Petersen C."/>
            <person name="Sorensen T."/>
            <person name="Nielsen M.R."/>
            <person name="Sondergaard T.E."/>
            <person name="Sorensen J.L."/>
            <person name="Fitzpatrick D.A."/>
            <person name="Frisvad J.C."/>
            <person name="Nielsen K.L."/>
        </authorList>
    </citation>
    <scope>NUCLEOTIDE SEQUENCE</scope>
    <source>
        <strain evidence="1">IBT 29677</strain>
    </source>
</reference>
<name>A0A9X0B5H8_9EURO</name>
<keyword evidence="2" id="KW-1185">Reference proteome</keyword>
<dbReference type="OrthoDB" id="4334234at2759"/>
<organism evidence="1 2">
    <name type="scientific">Penicillium cosmopolitanum</name>
    <dbReference type="NCBI Taxonomy" id="1131564"/>
    <lineage>
        <taxon>Eukaryota</taxon>
        <taxon>Fungi</taxon>
        <taxon>Dikarya</taxon>
        <taxon>Ascomycota</taxon>
        <taxon>Pezizomycotina</taxon>
        <taxon>Eurotiomycetes</taxon>
        <taxon>Eurotiomycetidae</taxon>
        <taxon>Eurotiales</taxon>
        <taxon>Aspergillaceae</taxon>
        <taxon>Penicillium</taxon>
    </lineage>
</organism>